<dbReference type="HOGENOM" id="CLU_2118557_0_0_5"/>
<gene>
    <name evidence="1" type="ORF">OA238_c47690</name>
</gene>
<name>M9RXJ7_9RHOB</name>
<evidence type="ECO:0000313" key="1">
    <source>
        <dbReference type="EMBL" id="AGI74605.1"/>
    </source>
</evidence>
<dbReference type="KEGG" id="oar:OA238_c47690"/>
<keyword evidence="2" id="KW-1185">Reference proteome</keyword>
<dbReference type="Proteomes" id="UP000004688">
    <property type="component" value="Chromosome"/>
</dbReference>
<accession>M9RXJ7</accession>
<sequence>MDKSGEFDSATYHSFTLTYTADDITLSTALINESVALADIGYEDTVLDASDILPRGIRLFRLPDHNPHTSVQIERKLSPQSGRDNPLFVRVALEDGTQAWSSPIYILREIGEQY</sequence>
<dbReference type="AlphaFoldDB" id="M9RXJ7"/>
<protein>
    <submittedName>
        <fullName evidence="1">Uncharacterized protein</fullName>
    </submittedName>
</protein>
<reference evidence="1 2" key="1">
    <citation type="journal article" date="2013" name="PLoS ONE">
        <title>Poles Apart: Arctic and Antarctic Octadecabacter strains Share High Genome Plasticity and a New Type of Xanthorhodopsin.</title>
        <authorList>
            <person name="Vollmers J."/>
            <person name="Voget S."/>
            <person name="Dietrich S."/>
            <person name="Gollnow K."/>
            <person name="Smits M."/>
            <person name="Meyer K."/>
            <person name="Brinkhoff T."/>
            <person name="Simon M."/>
            <person name="Daniel R."/>
        </authorList>
    </citation>
    <scope>NUCLEOTIDE SEQUENCE [LARGE SCALE GENOMIC DNA]</scope>
    <source>
        <strain evidence="1 2">238</strain>
    </source>
</reference>
<evidence type="ECO:0000313" key="2">
    <source>
        <dbReference type="Proteomes" id="UP000004688"/>
    </source>
</evidence>
<dbReference type="EMBL" id="CP003742">
    <property type="protein sequence ID" value="AGI74605.1"/>
    <property type="molecule type" value="Genomic_DNA"/>
</dbReference>
<organism evidence="1 2">
    <name type="scientific">Octadecabacter arcticus 238</name>
    <dbReference type="NCBI Taxonomy" id="391616"/>
    <lineage>
        <taxon>Bacteria</taxon>
        <taxon>Pseudomonadati</taxon>
        <taxon>Pseudomonadota</taxon>
        <taxon>Alphaproteobacteria</taxon>
        <taxon>Rhodobacterales</taxon>
        <taxon>Roseobacteraceae</taxon>
        <taxon>Octadecabacter</taxon>
    </lineage>
</organism>
<proteinExistence type="predicted"/>